<dbReference type="Pfam" id="PF13614">
    <property type="entry name" value="AAA_31"/>
    <property type="match status" value="1"/>
</dbReference>
<dbReference type="CDD" id="cd02042">
    <property type="entry name" value="ParAB_family"/>
    <property type="match status" value="1"/>
</dbReference>
<name>A0ABV4DLY7_9FIRM</name>
<dbReference type="PANTHER" id="PTHR13696">
    <property type="entry name" value="P-LOOP CONTAINING NUCLEOSIDE TRIPHOSPHATE HYDROLASE"/>
    <property type="match status" value="1"/>
</dbReference>
<protein>
    <submittedName>
        <fullName evidence="2">ParA family protein</fullName>
    </submittedName>
</protein>
<reference evidence="2 3" key="1">
    <citation type="submission" date="2024-03" db="EMBL/GenBank/DDBJ databases">
        <title>Mouse gut bacterial collection (mGBC) of GemPharmatech.</title>
        <authorList>
            <person name="He Y."/>
            <person name="Dong L."/>
            <person name="Wu D."/>
            <person name="Gao X."/>
            <person name="Lin Z."/>
        </authorList>
    </citation>
    <scope>NUCLEOTIDE SEQUENCE [LARGE SCALE GENOMIC DNA]</scope>
    <source>
        <strain evidence="2 3">32-10</strain>
    </source>
</reference>
<dbReference type="InterPro" id="IPR027417">
    <property type="entry name" value="P-loop_NTPase"/>
</dbReference>
<evidence type="ECO:0000313" key="2">
    <source>
        <dbReference type="EMBL" id="MEY8634473.1"/>
    </source>
</evidence>
<dbReference type="EMBL" id="JBCLTR010000020">
    <property type="protein sequence ID" value="MEY8634473.1"/>
    <property type="molecule type" value="Genomic_DNA"/>
</dbReference>
<dbReference type="PANTHER" id="PTHR13696:SF52">
    <property type="entry name" value="PARA FAMILY PROTEIN CT_582"/>
    <property type="match status" value="1"/>
</dbReference>
<organism evidence="2 3">
    <name type="scientific">Anaerostipes hominis</name>
    <name type="common">ex Lee et al. 2021</name>
    <dbReference type="NCBI Taxonomy" id="2025494"/>
    <lineage>
        <taxon>Bacteria</taxon>
        <taxon>Bacillati</taxon>
        <taxon>Bacillota</taxon>
        <taxon>Clostridia</taxon>
        <taxon>Lachnospirales</taxon>
        <taxon>Lachnospiraceae</taxon>
        <taxon>Anaerostipes</taxon>
    </lineage>
</organism>
<sequence>MGKTTTATNLSYLINEKNFKSRTKYKNLDIVQANNTLVRTECVCFLLEEQLKKIKEQYDFVIIDGHPSLEDYTIAALVASDLCIIPIKLDQYAINGIEIMDDQISEIEKITGKIRYKILITQFQKSVSGRRGYEELVTLNRYPIFRSVIRRTVKADESTYKRKPLEKCARSSTAAEDYRNFVEELLQEVNYNGLHD</sequence>
<comment type="caution">
    <text evidence="2">The sequence shown here is derived from an EMBL/GenBank/DDBJ whole genome shotgun (WGS) entry which is preliminary data.</text>
</comment>
<evidence type="ECO:0000259" key="1">
    <source>
        <dbReference type="Pfam" id="PF13614"/>
    </source>
</evidence>
<proteinExistence type="predicted"/>
<keyword evidence="3" id="KW-1185">Reference proteome</keyword>
<dbReference type="InterPro" id="IPR025669">
    <property type="entry name" value="AAA_dom"/>
</dbReference>
<dbReference type="InterPro" id="IPR050678">
    <property type="entry name" value="DNA_Partitioning_ATPase"/>
</dbReference>
<feature type="domain" description="AAA" evidence="1">
    <location>
        <begin position="27"/>
        <end position="109"/>
    </location>
</feature>
<gene>
    <name evidence="2" type="ORF">AALG99_13285</name>
</gene>
<evidence type="ECO:0000313" key="3">
    <source>
        <dbReference type="Proteomes" id="UP001565219"/>
    </source>
</evidence>
<dbReference type="SUPFAM" id="SSF52540">
    <property type="entry name" value="P-loop containing nucleoside triphosphate hydrolases"/>
    <property type="match status" value="1"/>
</dbReference>
<accession>A0ABV4DLY7</accession>
<dbReference type="Gene3D" id="3.40.50.300">
    <property type="entry name" value="P-loop containing nucleotide triphosphate hydrolases"/>
    <property type="match status" value="1"/>
</dbReference>
<dbReference type="Proteomes" id="UP001565219">
    <property type="component" value="Unassembled WGS sequence"/>
</dbReference>
<dbReference type="RefSeq" id="WP_024727134.1">
    <property type="nucleotide sequence ID" value="NZ_BAABXW010000001.1"/>
</dbReference>